<keyword evidence="2" id="KW-1185">Reference proteome</keyword>
<name>A0ACD1IUM8_9EURO</name>
<evidence type="ECO:0000313" key="1">
    <source>
        <dbReference type="EMBL" id="RAK93824.1"/>
    </source>
</evidence>
<proteinExistence type="predicted"/>
<gene>
    <name evidence="1" type="ORF">BO79DRAFT_250449</name>
</gene>
<reference evidence="1" key="1">
    <citation type="submission" date="2018-02" db="EMBL/GenBank/DDBJ databases">
        <title>The genomes of Aspergillus section Nigri reveals drivers in fungal speciation.</title>
        <authorList>
            <consortium name="DOE Joint Genome Institute"/>
            <person name="Vesth T.C."/>
            <person name="Nybo J."/>
            <person name="Theobald S."/>
            <person name="Brandl J."/>
            <person name="Frisvad J.C."/>
            <person name="Nielsen K.F."/>
            <person name="Lyhne E.K."/>
            <person name="Kogle M.E."/>
            <person name="Kuo A."/>
            <person name="Riley R."/>
            <person name="Clum A."/>
            <person name="Nolan M."/>
            <person name="Lipzen A."/>
            <person name="Salamov A."/>
            <person name="Henrissat B."/>
            <person name="Wiebenga A."/>
            <person name="De vries R.P."/>
            <person name="Grigoriev I.V."/>
            <person name="Mortensen U.H."/>
            <person name="Andersen M.R."/>
            <person name="Baker S.E."/>
        </authorList>
    </citation>
    <scope>NUCLEOTIDE SEQUENCE</scope>
    <source>
        <strain evidence="1">CBS 115574</strain>
    </source>
</reference>
<dbReference type="Proteomes" id="UP000249748">
    <property type="component" value="Unassembled WGS sequence"/>
</dbReference>
<dbReference type="EMBL" id="KZ824536">
    <property type="protein sequence ID" value="RAK93824.1"/>
    <property type="molecule type" value="Genomic_DNA"/>
</dbReference>
<accession>A0ACD1IUM8</accession>
<evidence type="ECO:0000313" key="2">
    <source>
        <dbReference type="Proteomes" id="UP000249748"/>
    </source>
</evidence>
<protein>
    <submittedName>
        <fullName evidence="1">Uncharacterized protein</fullName>
    </submittedName>
</protein>
<sequence>MVGCLRRLSRSLSRWMVSRGARCFVFLGRTGLAKPAARQIVQELKETGARCTVVTGDDIVGSDSGGYEPPRSHLQAHASRALAHRHAGRRLFAIYLGLCAISELGYLHGHSEIGELLLRKGIRPLPENEALQAFDFALFSEIDQEQTVPRYRLAQCHILNGLENTGLQDHRKQGFTGFWHNLDNIRFSVLINTLQRQASQSEDGINTPTW</sequence>
<organism evidence="1 2">
    <name type="scientific">Aspergillus costaricaensis CBS 115574</name>
    <dbReference type="NCBI Taxonomy" id="1448317"/>
    <lineage>
        <taxon>Eukaryota</taxon>
        <taxon>Fungi</taxon>
        <taxon>Dikarya</taxon>
        <taxon>Ascomycota</taxon>
        <taxon>Pezizomycotina</taxon>
        <taxon>Eurotiomycetes</taxon>
        <taxon>Eurotiomycetidae</taxon>
        <taxon>Eurotiales</taxon>
        <taxon>Aspergillaceae</taxon>
        <taxon>Aspergillus</taxon>
        <taxon>Aspergillus subgen. Circumdati</taxon>
    </lineage>
</organism>